<dbReference type="Ensembl" id="ENSUAMT00000020649.1">
    <property type="protein sequence ID" value="ENSUAMP00000018451.1"/>
    <property type="gene ID" value="ENSUAMG00000014635.1"/>
</dbReference>
<name>A0A452RHK6_URSAM</name>
<organism evidence="2 3">
    <name type="scientific">Ursus americanus</name>
    <name type="common">American black bear</name>
    <name type="synonym">Euarctos americanus</name>
    <dbReference type="NCBI Taxonomy" id="9643"/>
    <lineage>
        <taxon>Eukaryota</taxon>
        <taxon>Metazoa</taxon>
        <taxon>Chordata</taxon>
        <taxon>Craniata</taxon>
        <taxon>Vertebrata</taxon>
        <taxon>Euteleostomi</taxon>
        <taxon>Mammalia</taxon>
        <taxon>Eutheria</taxon>
        <taxon>Laurasiatheria</taxon>
        <taxon>Carnivora</taxon>
        <taxon>Caniformia</taxon>
        <taxon>Ursidae</taxon>
        <taxon>Ursus</taxon>
    </lineage>
</organism>
<keyword evidence="3" id="KW-1185">Reference proteome</keyword>
<accession>A0A452RHK6</accession>
<sequence length="138" mass="15083">MYRKFNSVHLAQFGGQFFSLCLFQLGDASHRLRPQDVASPSVLCQAAAYLIVSVIVIGPDGFHQLCQSGGHLAYLRVDLCEGDSGAGLPVDQTPQPGLPLDNAVGNPHLTTQGRQENHQLEDNISSRVYFDQKQECKS</sequence>
<proteinExistence type="predicted"/>
<dbReference type="AlphaFoldDB" id="A0A452RHK6"/>
<dbReference type="PANTHER" id="PTHR11667:SF27">
    <property type="entry name" value="ADENYLATE KINASE"/>
    <property type="match status" value="1"/>
</dbReference>
<dbReference type="Proteomes" id="UP000291022">
    <property type="component" value="Unassembled WGS sequence"/>
</dbReference>
<protein>
    <submittedName>
        <fullName evidence="2">Uncharacterized protein</fullName>
    </submittedName>
</protein>
<evidence type="ECO:0000313" key="2">
    <source>
        <dbReference type="Ensembl" id="ENSUAMP00000018451.1"/>
    </source>
</evidence>
<feature type="region of interest" description="Disordered" evidence="1">
    <location>
        <begin position="86"/>
        <end position="111"/>
    </location>
</feature>
<reference evidence="2" key="3">
    <citation type="submission" date="2025-09" db="UniProtKB">
        <authorList>
            <consortium name="Ensembl"/>
        </authorList>
    </citation>
    <scope>IDENTIFICATION</scope>
</reference>
<evidence type="ECO:0000256" key="1">
    <source>
        <dbReference type="SAM" id="MobiDB-lite"/>
    </source>
</evidence>
<dbReference type="GeneTree" id="ENSGT00390000014818"/>
<reference evidence="2" key="2">
    <citation type="submission" date="2025-08" db="UniProtKB">
        <authorList>
            <consortium name="Ensembl"/>
        </authorList>
    </citation>
    <scope>IDENTIFICATION</scope>
</reference>
<evidence type="ECO:0000313" key="3">
    <source>
        <dbReference type="Proteomes" id="UP000291022"/>
    </source>
</evidence>
<dbReference type="PANTHER" id="PTHR11667">
    <property type="match status" value="1"/>
</dbReference>
<reference evidence="3" key="1">
    <citation type="submission" date="2016-06" db="EMBL/GenBank/DDBJ databases">
        <title>De novo assembly and RNA-Seq shows season-dependent expression and editing in black bear kidneys.</title>
        <authorList>
            <person name="Korstanje R."/>
            <person name="Srivastava A."/>
            <person name="Sarsani V.K."/>
            <person name="Sheehan S.M."/>
            <person name="Seger R.L."/>
            <person name="Barter M.E."/>
            <person name="Lindqvist C."/>
            <person name="Brody L.C."/>
            <person name="Mullikin J.C."/>
        </authorList>
    </citation>
    <scope>NUCLEOTIDE SEQUENCE [LARGE SCALE GENOMIC DNA]</scope>
</reference>
<dbReference type="OMA" id="FDQKQEC"/>